<evidence type="ECO:0000259" key="1">
    <source>
        <dbReference type="Pfam" id="PF00326"/>
    </source>
</evidence>
<dbReference type="Gene3D" id="2.140.10.30">
    <property type="entry name" value="Dipeptidylpeptidase IV, N-terminal domain"/>
    <property type="match status" value="1"/>
</dbReference>
<keyword evidence="4" id="KW-1185">Reference proteome</keyword>
<dbReference type="EMBL" id="CP041345">
    <property type="protein sequence ID" value="QKG81113.1"/>
    <property type="molecule type" value="Genomic_DNA"/>
</dbReference>
<dbReference type="PANTHER" id="PTHR11731:SF118">
    <property type="entry name" value="BLR1971 PROTEIN"/>
    <property type="match status" value="1"/>
</dbReference>
<evidence type="ECO:0000259" key="2">
    <source>
        <dbReference type="Pfam" id="PF00930"/>
    </source>
</evidence>
<proteinExistence type="predicted"/>
<dbReference type="InterPro" id="IPR029058">
    <property type="entry name" value="AB_hydrolase_fold"/>
</dbReference>
<gene>
    <name evidence="3" type="ORF">FHG85_12830</name>
</gene>
<dbReference type="InterPro" id="IPR050278">
    <property type="entry name" value="Serine_Prot_S9B/DPPIV"/>
</dbReference>
<dbReference type="KEGG" id="ttz:FHG85_12830"/>
<dbReference type="Pfam" id="PF00326">
    <property type="entry name" value="Peptidase_S9"/>
    <property type="match status" value="1"/>
</dbReference>
<evidence type="ECO:0000313" key="3">
    <source>
        <dbReference type="EMBL" id="QKG81113.1"/>
    </source>
</evidence>
<dbReference type="Pfam" id="PF00930">
    <property type="entry name" value="DPPIV_N"/>
    <property type="match status" value="1"/>
</dbReference>
<dbReference type="PANTHER" id="PTHR11731">
    <property type="entry name" value="PROTEASE FAMILY S9B,C DIPEPTIDYL-PEPTIDASE IV-RELATED"/>
    <property type="match status" value="1"/>
</dbReference>
<dbReference type="InterPro" id="IPR001375">
    <property type="entry name" value="Peptidase_S9_cat"/>
</dbReference>
<dbReference type="Gene3D" id="3.40.50.1820">
    <property type="entry name" value="alpha/beta hydrolase"/>
    <property type="match status" value="1"/>
</dbReference>
<name>A0A7D3Y1A8_9BACT</name>
<dbReference type="SUPFAM" id="SSF53474">
    <property type="entry name" value="alpha/beta-Hydrolases"/>
    <property type="match status" value="1"/>
</dbReference>
<reference evidence="3 4" key="1">
    <citation type="submission" date="2019-07" db="EMBL/GenBank/DDBJ databases">
        <title>Thalassofilum flectens gen. nov., sp. nov., a novel moderate thermophilic anaerobe from a shallow sea hot spring in Kunashir Island (Russia), representing a new family in the order Bacteroidales, and proposal of Thalassofilacea fam. nov.</title>
        <authorList>
            <person name="Kochetkova T.V."/>
            <person name="Podosokorskaya O.A."/>
            <person name="Novikov A."/>
            <person name="Elcheninov A.G."/>
            <person name="Toshchakov S.V."/>
            <person name="Kublanov I.V."/>
        </authorList>
    </citation>
    <scope>NUCLEOTIDE SEQUENCE [LARGE SCALE GENOMIC DNA]</scope>
    <source>
        <strain evidence="3 4">38-H</strain>
    </source>
</reference>
<organism evidence="3 4">
    <name type="scientific">Tenuifilum thalassicum</name>
    <dbReference type="NCBI Taxonomy" id="2590900"/>
    <lineage>
        <taxon>Bacteria</taxon>
        <taxon>Pseudomonadati</taxon>
        <taxon>Bacteroidota</taxon>
        <taxon>Bacteroidia</taxon>
        <taxon>Bacteroidales</taxon>
        <taxon>Tenuifilaceae</taxon>
        <taxon>Tenuifilum</taxon>
    </lineage>
</organism>
<protein>
    <submittedName>
        <fullName evidence="3">Prolyl oligopeptidase family serine peptidase</fullName>
    </submittedName>
</protein>
<dbReference type="SUPFAM" id="SSF82171">
    <property type="entry name" value="DPP6 N-terminal domain-like"/>
    <property type="match status" value="1"/>
</dbReference>
<dbReference type="GO" id="GO:0008236">
    <property type="term" value="F:serine-type peptidase activity"/>
    <property type="evidence" value="ECO:0007669"/>
    <property type="project" value="InterPro"/>
</dbReference>
<feature type="domain" description="Peptidase S9 prolyl oligopeptidase catalytic" evidence="1">
    <location>
        <begin position="556"/>
        <end position="745"/>
    </location>
</feature>
<dbReference type="AlphaFoldDB" id="A0A7D3Y1A8"/>
<dbReference type="InterPro" id="IPR002469">
    <property type="entry name" value="Peptidase_S9B_N"/>
</dbReference>
<dbReference type="Proteomes" id="UP000500961">
    <property type="component" value="Chromosome"/>
</dbReference>
<evidence type="ECO:0000313" key="4">
    <source>
        <dbReference type="Proteomes" id="UP000500961"/>
    </source>
</evidence>
<dbReference type="GO" id="GO:0006508">
    <property type="term" value="P:proteolysis"/>
    <property type="evidence" value="ECO:0007669"/>
    <property type="project" value="InterPro"/>
</dbReference>
<accession>A0A7D3Y1A8</accession>
<sequence>MKKIISIHLLFLLILVLPVKGFSQVTTKDYERAEKFLQFNLSKHIYNSWVEPNWYEQNNIFIYSINTRKGTEYFIVNTETKEKKKAFDQEKFAKLLADSLKEEVKPFELPISQVKLEKGNRILFKAKSKTWQYDPDNNTLQPKPDPLKLTSKESLSPDGKWVAFIKDGNIFIRDKKTGSEVQLSQDGTPENGYGYDLSWYFTRNDTKGEKNDYNIEVYWSKDSKKLIVPRYDRRNTRRLYLLKHSNEGYQAEVVSYERGLAGDSAIAMVDFYLFDVQKKNGVKIDLPTHPAFLGTYFYFFDNCPKAYHVRYYRGYKKRELFEIDLETANVRSVLVETYPKTFVDIYTETLEVLYDKNEFIWRSEQDGWCHLYLYDLTSGKIKNQITKGEFYVYGVENIDAKNRKIWFTAGGVDKSRNPYQKYLYSINFNGKGLKLLTPEEATHSISISPDKRYFVDNYSSVTQPNIAVLRYLKSGKMVMELERSDINDLVEMGWKHAEPFSMLADDGKTMLYGVIFKPLNFDPNKKYPVIDGTYTGPHTIRSPQTFSRSVLNMDLSLAELGFIVVNIDGRGSAYRSKAFHDISYARLGYGLVDHVYVIKELAKKYPYIDADRVGIYGHSAGGYDATRALLLFPDFYKVGVSSAGDHDHRMEKVWWPELYQGYPVDTQYQNQSNITNAANLKGHLLLVTGDLDNNVNPSATIRLAEELTKANKDFDLIILPNNDHSSCYWNKYFIRRRWDFFVRHLLGQNPPKEYKIK</sequence>
<feature type="domain" description="Dipeptidylpeptidase IV N-terminal" evidence="2">
    <location>
        <begin position="125"/>
        <end position="464"/>
    </location>
</feature>
<dbReference type="RefSeq" id="WP_173076553.1">
    <property type="nucleotide sequence ID" value="NZ_CP041345.1"/>
</dbReference>